<gene>
    <name evidence="1" type="ORF">N5C46_08540</name>
</gene>
<evidence type="ECO:0000313" key="1">
    <source>
        <dbReference type="EMBL" id="UXH46078.1"/>
    </source>
</evidence>
<accession>A0ACD4CBX4</accession>
<organism evidence="1 2">
    <name type="scientific">Rossellomorea vietnamensis</name>
    <dbReference type="NCBI Taxonomy" id="218284"/>
    <lineage>
        <taxon>Bacteria</taxon>
        <taxon>Bacillati</taxon>
        <taxon>Bacillota</taxon>
        <taxon>Bacilli</taxon>
        <taxon>Bacillales</taxon>
        <taxon>Bacillaceae</taxon>
        <taxon>Rossellomorea</taxon>
    </lineage>
</organism>
<sequence length="53" mass="5879">MNRLITTSAVLVAIAAITIWLTTNATNALTLLAAYGIILSFLVYFSFFKIKKR</sequence>
<evidence type="ECO:0000313" key="2">
    <source>
        <dbReference type="Proteomes" id="UP001064027"/>
    </source>
</evidence>
<protein>
    <submittedName>
        <fullName evidence="1">Uncharacterized protein</fullName>
    </submittedName>
</protein>
<dbReference type="EMBL" id="CP104558">
    <property type="protein sequence ID" value="UXH46078.1"/>
    <property type="molecule type" value="Genomic_DNA"/>
</dbReference>
<dbReference type="Proteomes" id="UP001064027">
    <property type="component" value="Chromosome"/>
</dbReference>
<name>A0ACD4CBX4_9BACI</name>
<reference evidence="1" key="1">
    <citation type="submission" date="2022-09" db="EMBL/GenBank/DDBJ databases">
        <title>Complete genome sequence of Rossellomorea vietnamensis strain RL-WG62, a newly isolated PGPR with the potential for plant salinity stress alleviation.</title>
        <authorList>
            <person name="Ren L."/>
            <person name="Wang G."/>
            <person name="Hu H."/>
        </authorList>
    </citation>
    <scope>NUCLEOTIDE SEQUENCE</scope>
    <source>
        <strain evidence="1">RL-WG62</strain>
    </source>
</reference>
<proteinExistence type="predicted"/>
<keyword evidence="2" id="KW-1185">Reference proteome</keyword>